<dbReference type="Proteomes" id="UP001386955">
    <property type="component" value="Unassembled WGS sequence"/>
</dbReference>
<keyword evidence="5" id="KW-0677">Repeat</keyword>
<keyword evidence="8" id="KW-0675">Receptor</keyword>
<dbReference type="PANTHER" id="PTHR48063:SF29">
    <property type="entry name" value="LRR RECEPTOR-LIKE KINASE FAMILY PROTEIN"/>
    <property type="match status" value="1"/>
</dbReference>
<evidence type="ECO:0000256" key="5">
    <source>
        <dbReference type="ARBA" id="ARBA00022737"/>
    </source>
</evidence>
<sequence>MSVLILNNLGISRETPHWLYKMFFKIDELDLSHNKISGYISKLWNFSDSGVAVWVDLAFNQLKGPIPLRPSVVALDLSYNLLTGTMLANVGEKILDVVFLDPSNNHLNRSIPLSINKFYDLEYLDLSNNDLTGPIPEFGVSMKGLKIVDLSNNSLSDIAENKLSGSIPACLGDMHSFNQPQTYFLSLAFNYGSESYRRHMELILKGRTTKYIDGMAVLSTIDLSNDDLYGKISEKVNPSKHGCHDFLELFELVPLSRQIPVANQFGTFNDPSIYIGDPLLCGNPSPTNCSSLFHRKGEKERKQEDDDKSERLWLFGSVALGYITGFWLICRSLALNKSWRDRCIFQVCV</sequence>
<evidence type="ECO:0000313" key="11">
    <source>
        <dbReference type="EMBL" id="KAK7395183.1"/>
    </source>
</evidence>
<reference evidence="11 12" key="1">
    <citation type="submission" date="2024-01" db="EMBL/GenBank/DDBJ databases">
        <title>The genomes of 5 underutilized Papilionoideae crops provide insights into root nodulation and disease resistanc.</title>
        <authorList>
            <person name="Jiang F."/>
        </authorList>
    </citation>
    <scope>NUCLEOTIDE SEQUENCE [LARGE SCALE GENOMIC DNA]</scope>
    <source>
        <strain evidence="11">DUOXIRENSHENG_FW03</strain>
        <tissue evidence="11">Leaves</tissue>
    </source>
</reference>
<evidence type="ECO:0000256" key="9">
    <source>
        <dbReference type="ARBA" id="ARBA00023180"/>
    </source>
</evidence>
<comment type="subcellular location">
    <subcellularLocation>
        <location evidence="1">Membrane</location>
        <topology evidence="1">Single-pass type I membrane protein</topology>
    </subcellularLocation>
</comment>
<keyword evidence="7 10" id="KW-0472">Membrane</keyword>
<dbReference type="SUPFAM" id="SSF52058">
    <property type="entry name" value="L domain-like"/>
    <property type="match status" value="1"/>
</dbReference>
<dbReference type="PRINTS" id="PR00019">
    <property type="entry name" value="LEURICHRPT"/>
</dbReference>
<keyword evidence="6 10" id="KW-1133">Transmembrane helix</keyword>
<evidence type="ECO:0000256" key="10">
    <source>
        <dbReference type="SAM" id="Phobius"/>
    </source>
</evidence>
<evidence type="ECO:0000256" key="2">
    <source>
        <dbReference type="ARBA" id="ARBA00022614"/>
    </source>
</evidence>
<gene>
    <name evidence="11" type="ORF">VNO78_15730</name>
</gene>
<evidence type="ECO:0000256" key="6">
    <source>
        <dbReference type="ARBA" id="ARBA00022989"/>
    </source>
</evidence>
<keyword evidence="12" id="KW-1185">Reference proteome</keyword>
<comment type="caution">
    <text evidence="11">The sequence shown here is derived from an EMBL/GenBank/DDBJ whole genome shotgun (WGS) entry which is preliminary data.</text>
</comment>
<dbReference type="PANTHER" id="PTHR48063">
    <property type="entry name" value="LRR RECEPTOR-LIKE KINASE"/>
    <property type="match status" value="1"/>
</dbReference>
<accession>A0AAN9SJB6</accession>
<dbReference type="AlphaFoldDB" id="A0AAN9SJB6"/>
<dbReference type="GO" id="GO:0016020">
    <property type="term" value="C:membrane"/>
    <property type="evidence" value="ECO:0007669"/>
    <property type="project" value="UniProtKB-SubCell"/>
</dbReference>
<dbReference type="InterPro" id="IPR032675">
    <property type="entry name" value="LRR_dom_sf"/>
</dbReference>
<dbReference type="InterPro" id="IPR046956">
    <property type="entry name" value="RLP23-like"/>
</dbReference>
<keyword evidence="9" id="KW-0325">Glycoprotein</keyword>
<keyword evidence="3 10" id="KW-0812">Transmembrane</keyword>
<name>A0AAN9SJB6_PSOTE</name>
<evidence type="ECO:0000256" key="1">
    <source>
        <dbReference type="ARBA" id="ARBA00004479"/>
    </source>
</evidence>
<evidence type="ECO:0000256" key="7">
    <source>
        <dbReference type="ARBA" id="ARBA00023136"/>
    </source>
</evidence>
<evidence type="ECO:0000313" key="12">
    <source>
        <dbReference type="Proteomes" id="UP001386955"/>
    </source>
</evidence>
<evidence type="ECO:0000256" key="4">
    <source>
        <dbReference type="ARBA" id="ARBA00022729"/>
    </source>
</evidence>
<evidence type="ECO:0000256" key="3">
    <source>
        <dbReference type="ARBA" id="ARBA00022692"/>
    </source>
</evidence>
<dbReference type="EMBL" id="JAYMYS010000004">
    <property type="protein sequence ID" value="KAK7395183.1"/>
    <property type="molecule type" value="Genomic_DNA"/>
</dbReference>
<dbReference type="Pfam" id="PF12799">
    <property type="entry name" value="LRR_4"/>
    <property type="match status" value="1"/>
</dbReference>
<protein>
    <submittedName>
        <fullName evidence="11">Uncharacterized protein</fullName>
    </submittedName>
</protein>
<organism evidence="11 12">
    <name type="scientific">Psophocarpus tetragonolobus</name>
    <name type="common">Winged bean</name>
    <name type="synonym">Dolichos tetragonolobus</name>
    <dbReference type="NCBI Taxonomy" id="3891"/>
    <lineage>
        <taxon>Eukaryota</taxon>
        <taxon>Viridiplantae</taxon>
        <taxon>Streptophyta</taxon>
        <taxon>Embryophyta</taxon>
        <taxon>Tracheophyta</taxon>
        <taxon>Spermatophyta</taxon>
        <taxon>Magnoliopsida</taxon>
        <taxon>eudicotyledons</taxon>
        <taxon>Gunneridae</taxon>
        <taxon>Pentapetalae</taxon>
        <taxon>rosids</taxon>
        <taxon>fabids</taxon>
        <taxon>Fabales</taxon>
        <taxon>Fabaceae</taxon>
        <taxon>Papilionoideae</taxon>
        <taxon>50 kb inversion clade</taxon>
        <taxon>NPAAA clade</taxon>
        <taxon>indigoferoid/millettioid clade</taxon>
        <taxon>Phaseoleae</taxon>
        <taxon>Psophocarpus</taxon>
    </lineage>
</organism>
<keyword evidence="2" id="KW-0433">Leucine-rich repeat</keyword>
<dbReference type="InterPro" id="IPR025875">
    <property type="entry name" value="Leu-rich_rpt_4"/>
</dbReference>
<feature type="transmembrane region" description="Helical" evidence="10">
    <location>
        <begin position="312"/>
        <end position="330"/>
    </location>
</feature>
<dbReference type="Gene3D" id="3.80.10.10">
    <property type="entry name" value="Ribonuclease Inhibitor"/>
    <property type="match status" value="1"/>
</dbReference>
<evidence type="ECO:0000256" key="8">
    <source>
        <dbReference type="ARBA" id="ARBA00023170"/>
    </source>
</evidence>
<keyword evidence="4" id="KW-0732">Signal</keyword>
<proteinExistence type="predicted"/>